<feature type="transmembrane region" description="Helical" evidence="1">
    <location>
        <begin position="178"/>
        <end position="198"/>
    </location>
</feature>
<comment type="caution">
    <text evidence="2">The sequence shown here is derived from an EMBL/GenBank/DDBJ whole genome shotgun (WGS) entry which is preliminary data.</text>
</comment>
<dbReference type="OrthoDB" id="1161162at2"/>
<dbReference type="Proteomes" id="UP000316167">
    <property type="component" value="Unassembled WGS sequence"/>
</dbReference>
<evidence type="ECO:0000313" key="3">
    <source>
        <dbReference type="Proteomes" id="UP000316167"/>
    </source>
</evidence>
<accession>A0A562SWT7</accession>
<feature type="transmembrane region" description="Helical" evidence="1">
    <location>
        <begin position="100"/>
        <end position="121"/>
    </location>
</feature>
<keyword evidence="1" id="KW-0472">Membrane</keyword>
<organism evidence="2 3">
    <name type="scientific">Lacibacter cauensis</name>
    <dbReference type="NCBI Taxonomy" id="510947"/>
    <lineage>
        <taxon>Bacteria</taxon>
        <taxon>Pseudomonadati</taxon>
        <taxon>Bacteroidota</taxon>
        <taxon>Chitinophagia</taxon>
        <taxon>Chitinophagales</taxon>
        <taxon>Chitinophagaceae</taxon>
        <taxon>Lacibacter</taxon>
    </lineage>
</organism>
<feature type="transmembrane region" description="Helical" evidence="1">
    <location>
        <begin position="144"/>
        <end position="166"/>
    </location>
</feature>
<evidence type="ECO:0000256" key="1">
    <source>
        <dbReference type="SAM" id="Phobius"/>
    </source>
</evidence>
<gene>
    <name evidence="2" type="ORF">IQ13_0923</name>
</gene>
<feature type="transmembrane region" description="Helical" evidence="1">
    <location>
        <begin position="56"/>
        <end position="80"/>
    </location>
</feature>
<dbReference type="Pfam" id="PF14329">
    <property type="entry name" value="DUF4386"/>
    <property type="match status" value="1"/>
</dbReference>
<protein>
    <submittedName>
        <fullName evidence="2">Uncharacterized protein DUF4386</fullName>
    </submittedName>
</protein>
<proteinExistence type="predicted"/>
<feature type="transmembrane region" description="Helical" evidence="1">
    <location>
        <begin position="204"/>
        <end position="225"/>
    </location>
</feature>
<evidence type="ECO:0000313" key="2">
    <source>
        <dbReference type="EMBL" id="TWI85755.1"/>
    </source>
</evidence>
<dbReference type="AlphaFoldDB" id="A0A562SWT7"/>
<dbReference type="RefSeq" id="WP_144884855.1">
    <property type="nucleotide sequence ID" value="NZ_VLLE01000002.1"/>
</dbReference>
<dbReference type="InterPro" id="IPR025495">
    <property type="entry name" value="DUF4386"/>
</dbReference>
<dbReference type="EMBL" id="VLLE01000002">
    <property type="protein sequence ID" value="TWI85755.1"/>
    <property type="molecule type" value="Genomic_DNA"/>
</dbReference>
<sequence>MNIVYSAKSNNRSNAKMTGIFFIAAAVFSIAGLKLYDPVLTSKDFLHTGFINYYKVLSGAICELILAISAIGTGIMLYPYLKQYNESLGIGYLSFRVMEVVFIVTGTISILTVLSICHAYGTGVIPDRMYAHTIGSVFIDLHDWTFILGPNFMLAINTFIYSYVFLKTELVPKPLASFGIFASCLIMLAAIGELFGLFQQISIWGILLALPIAAYEISLAIRLIIKGFTLKEHKDQVTGYLNH</sequence>
<name>A0A562SWT7_9BACT</name>
<keyword evidence="1" id="KW-0812">Transmembrane</keyword>
<keyword evidence="1" id="KW-1133">Transmembrane helix</keyword>
<reference evidence="2 3" key="1">
    <citation type="journal article" date="2015" name="Stand. Genomic Sci.">
        <title>Genomic Encyclopedia of Bacterial and Archaeal Type Strains, Phase III: the genomes of soil and plant-associated and newly described type strains.</title>
        <authorList>
            <person name="Whitman W.B."/>
            <person name="Woyke T."/>
            <person name="Klenk H.P."/>
            <person name="Zhou Y."/>
            <person name="Lilburn T.G."/>
            <person name="Beck B.J."/>
            <person name="De Vos P."/>
            <person name="Vandamme P."/>
            <person name="Eisen J.A."/>
            <person name="Garrity G."/>
            <person name="Hugenholtz P."/>
            <person name="Kyrpides N.C."/>
        </authorList>
    </citation>
    <scope>NUCLEOTIDE SEQUENCE [LARGE SCALE GENOMIC DNA]</scope>
    <source>
        <strain evidence="2 3">CGMCC 1.7271</strain>
    </source>
</reference>
<keyword evidence="3" id="KW-1185">Reference proteome</keyword>
<feature type="transmembrane region" description="Helical" evidence="1">
    <location>
        <begin position="20"/>
        <end position="36"/>
    </location>
</feature>